<protein>
    <submittedName>
        <fullName evidence="1">GLPGLI family protein</fullName>
    </submittedName>
</protein>
<sequence length="246" mass="28622">MKLSLTTILLYLTLFSAPSSNPQIQSQSFKIKYDWFCSFCAGKGFSSILYSNDLGSFYVFKEKDLHHSARQDETIIHDTTRRYIRFDRTRDSIYELGFLRSINASGIIIAEKQSPIKWNLIDSNRVIEGYECKYAVGNFRGRKYYAWYDPSVKTNYGPWKLHGLPGAIIFVIDSTEELSFKAINIEPTKIQSFDQILKLRKLPIVARSVYREKREEVYNRMGSIKPEEGSGVTFDISIEKNYFEFE</sequence>
<dbReference type="RefSeq" id="WP_210759054.1">
    <property type="nucleotide sequence ID" value="NZ_CP060139.1"/>
</dbReference>
<name>A0A7H0VFN0_9FLAO</name>
<dbReference type="InterPro" id="IPR005901">
    <property type="entry name" value="GLPGLI"/>
</dbReference>
<evidence type="ECO:0000313" key="2">
    <source>
        <dbReference type="Proteomes" id="UP000516305"/>
    </source>
</evidence>
<dbReference type="AlphaFoldDB" id="A0A7H0VFN0"/>
<gene>
    <name evidence="1" type="ORF">H4K34_01420</name>
</gene>
<reference evidence="1 2" key="1">
    <citation type="submission" date="2020-08" db="EMBL/GenBank/DDBJ databases">
        <title>Croceimicrobium hydrocarbonivorans gen. nov., sp. nov., a novel marine bacterium isolated from a bacterial consortium that degrades polyethylene terephthalate.</title>
        <authorList>
            <person name="Liu R."/>
        </authorList>
    </citation>
    <scope>NUCLEOTIDE SEQUENCE [LARGE SCALE GENOMIC DNA]</scope>
    <source>
        <strain evidence="1 2">A20-9</strain>
    </source>
</reference>
<accession>A0A7H0VFN0</accession>
<dbReference type="Proteomes" id="UP000516305">
    <property type="component" value="Chromosome"/>
</dbReference>
<dbReference type="NCBIfam" id="TIGR01200">
    <property type="entry name" value="GLPGLI"/>
    <property type="match status" value="1"/>
</dbReference>
<evidence type="ECO:0000313" key="1">
    <source>
        <dbReference type="EMBL" id="QNR24528.1"/>
    </source>
</evidence>
<dbReference type="KEGG" id="chyd:H4K34_01420"/>
<dbReference type="EMBL" id="CP060139">
    <property type="protein sequence ID" value="QNR24528.1"/>
    <property type="molecule type" value="Genomic_DNA"/>
</dbReference>
<keyword evidence="2" id="KW-1185">Reference proteome</keyword>
<proteinExistence type="predicted"/>
<organism evidence="1 2">
    <name type="scientific">Croceimicrobium hydrocarbonivorans</name>
    <dbReference type="NCBI Taxonomy" id="2761580"/>
    <lineage>
        <taxon>Bacteria</taxon>
        <taxon>Pseudomonadati</taxon>
        <taxon>Bacteroidota</taxon>
        <taxon>Flavobacteriia</taxon>
        <taxon>Flavobacteriales</taxon>
        <taxon>Owenweeksiaceae</taxon>
        <taxon>Croceimicrobium</taxon>
    </lineage>
</organism>